<dbReference type="AlphaFoldDB" id="A0A4Y2IZJ2"/>
<accession>A0A4Y2IZJ2</accession>
<evidence type="ECO:0000313" key="2">
    <source>
        <dbReference type="Proteomes" id="UP000499080"/>
    </source>
</evidence>
<reference evidence="1 2" key="1">
    <citation type="journal article" date="2019" name="Sci. Rep.">
        <title>Orb-weaving spider Araneus ventricosus genome elucidates the spidroin gene catalogue.</title>
        <authorList>
            <person name="Kono N."/>
            <person name="Nakamura H."/>
            <person name="Ohtoshi R."/>
            <person name="Moran D.A.P."/>
            <person name="Shinohara A."/>
            <person name="Yoshida Y."/>
            <person name="Fujiwara M."/>
            <person name="Mori M."/>
            <person name="Tomita M."/>
            <person name="Arakawa K."/>
        </authorList>
    </citation>
    <scope>NUCLEOTIDE SEQUENCE [LARGE SCALE GENOMIC DNA]</scope>
</reference>
<dbReference type="EMBL" id="BGPR01003026">
    <property type="protein sequence ID" value="GBM82699.1"/>
    <property type="molecule type" value="Genomic_DNA"/>
</dbReference>
<dbReference type="Proteomes" id="UP000499080">
    <property type="component" value="Unassembled WGS sequence"/>
</dbReference>
<evidence type="ECO:0000313" key="1">
    <source>
        <dbReference type="EMBL" id="GBM82699.1"/>
    </source>
</evidence>
<comment type="caution">
    <text evidence="1">The sequence shown here is derived from an EMBL/GenBank/DDBJ whole genome shotgun (WGS) entry which is preliminary data.</text>
</comment>
<proteinExistence type="predicted"/>
<gene>
    <name evidence="1" type="ORF">AVEN_55692_1</name>
</gene>
<name>A0A4Y2IZJ2_ARAVE</name>
<sequence>MSISTRGSKWPFTQRRRSQRRAEAELLDFCLFIWFCLVDEDGLCFGWGWKSPLGKVADDTGFNSDGRGQCLNTFKLNRAGND</sequence>
<organism evidence="1 2">
    <name type="scientific">Araneus ventricosus</name>
    <name type="common">Orbweaver spider</name>
    <name type="synonym">Epeira ventricosa</name>
    <dbReference type="NCBI Taxonomy" id="182803"/>
    <lineage>
        <taxon>Eukaryota</taxon>
        <taxon>Metazoa</taxon>
        <taxon>Ecdysozoa</taxon>
        <taxon>Arthropoda</taxon>
        <taxon>Chelicerata</taxon>
        <taxon>Arachnida</taxon>
        <taxon>Araneae</taxon>
        <taxon>Araneomorphae</taxon>
        <taxon>Entelegynae</taxon>
        <taxon>Araneoidea</taxon>
        <taxon>Araneidae</taxon>
        <taxon>Araneus</taxon>
    </lineage>
</organism>
<keyword evidence="2" id="KW-1185">Reference proteome</keyword>
<protein>
    <submittedName>
        <fullName evidence="1">Uncharacterized protein</fullName>
    </submittedName>
</protein>